<feature type="domain" description="EF-hand" evidence="4">
    <location>
        <begin position="105"/>
        <end position="140"/>
    </location>
</feature>
<dbReference type="InterPro" id="IPR050145">
    <property type="entry name" value="Centrin_CML-like"/>
</dbReference>
<dbReference type="EMBL" id="UIVT01000001">
    <property type="protein sequence ID" value="SVP88408.1"/>
    <property type="molecule type" value="Genomic_DNA"/>
</dbReference>
<dbReference type="FunFam" id="1.10.238.10:FF:000001">
    <property type="entry name" value="Calmodulin 1"/>
    <property type="match status" value="1"/>
</dbReference>
<dbReference type="SMART" id="SM00054">
    <property type="entry name" value="EFh"/>
    <property type="match status" value="3"/>
</dbReference>
<organism evidence="5">
    <name type="scientific">Theileria annulata</name>
    <dbReference type="NCBI Taxonomy" id="5874"/>
    <lineage>
        <taxon>Eukaryota</taxon>
        <taxon>Sar</taxon>
        <taxon>Alveolata</taxon>
        <taxon>Apicomplexa</taxon>
        <taxon>Aconoidasida</taxon>
        <taxon>Piroplasmida</taxon>
        <taxon>Theileriidae</taxon>
        <taxon>Theileria</taxon>
    </lineage>
</organism>
<dbReference type="InterPro" id="IPR011992">
    <property type="entry name" value="EF-hand-dom_pair"/>
</dbReference>
<evidence type="ECO:0000313" key="5">
    <source>
        <dbReference type="EMBL" id="SVP88408.1"/>
    </source>
</evidence>
<proteinExistence type="predicted"/>
<feature type="domain" description="EF-hand" evidence="4">
    <location>
        <begin position="32"/>
        <end position="67"/>
    </location>
</feature>
<dbReference type="CDD" id="cd00051">
    <property type="entry name" value="EFh"/>
    <property type="match status" value="1"/>
</dbReference>
<sequence length="188" mass="21939">MNNRKSEASYTTPSKIPYHQNNRKGRFDLSNEQLKEIKAAFNLLDSLNTGKIDYHELKVAMRALGFDVKKKEVLDLIQKYDKTNTGYIDFENFKEIMVKKFAERDPMDEINRAFELFDEDNKGNIVFKDLKRVSMELGHNLSDDDLRAMIEEFDNDRDGASSFYLEISTFSFEGGFCQYNETNQPILI</sequence>
<name>A0A3B0MTM2_THEAN</name>
<dbReference type="EMBL" id="UIVS01000001">
    <property type="protein sequence ID" value="SVP89576.1"/>
    <property type="molecule type" value="Genomic_DNA"/>
</dbReference>
<dbReference type="InterPro" id="IPR002048">
    <property type="entry name" value="EF_hand_dom"/>
</dbReference>
<dbReference type="GO" id="GO:0005509">
    <property type="term" value="F:calcium ion binding"/>
    <property type="evidence" value="ECO:0007669"/>
    <property type="project" value="InterPro"/>
</dbReference>
<reference evidence="5" key="1">
    <citation type="submission" date="2018-07" db="EMBL/GenBank/DDBJ databases">
        <authorList>
            <person name="Quirk P.G."/>
            <person name="Krulwich T.A."/>
        </authorList>
    </citation>
    <scope>NUCLEOTIDE SEQUENCE</scope>
    <source>
        <strain evidence="5">Anand</strain>
    </source>
</reference>
<protein>
    <submittedName>
        <fullName evidence="5">Centrin 3, putative</fullName>
    </submittedName>
</protein>
<dbReference type="PROSITE" id="PS50222">
    <property type="entry name" value="EF_HAND_2"/>
    <property type="match status" value="3"/>
</dbReference>
<dbReference type="VEuPathDB" id="PiroplasmaDB:TA19510"/>
<feature type="region of interest" description="Disordered" evidence="3">
    <location>
        <begin position="1"/>
        <end position="23"/>
    </location>
</feature>
<keyword evidence="2" id="KW-0106">Calcium</keyword>
<evidence type="ECO:0000259" key="4">
    <source>
        <dbReference type="PROSITE" id="PS50222"/>
    </source>
</evidence>
<accession>A0A3B0MTM2</accession>
<feature type="domain" description="EF-hand" evidence="4">
    <location>
        <begin position="68"/>
        <end position="103"/>
    </location>
</feature>
<evidence type="ECO:0000256" key="1">
    <source>
        <dbReference type="ARBA" id="ARBA00022737"/>
    </source>
</evidence>
<dbReference type="Gene3D" id="1.10.238.10">
    <property type="entry name" value="EF-hand"/>
    <property type="match status" value="2"/>
</dbReference>
<keyword evidence="1" id="KW-0677">Repeat</keyword>
<dbReference type="SUPFAM" id="SSF47473">
    <property type="entry name" value="EF-hand"/>
    <property type="match status" value="1"/>
</dbReference>
<dbReference type="PANTHER" id="PTHR23050">
    <property type="entry name" value="CALCIUM BINDING PROTEIN"/>
    <property type="match status" value="1"/>
</dbReference>
<evidence type="ECO:0000313" key="6">
    <source>
        <dbReference type="EMBL" id="SVP89576.1"/>
    </source>
</evidence>
<gene>
    <name evidence="5" type="ORF">TAT_000027200</name>
    <name evidence="6" type="ORF">TAV_000027100</name>
</gene>
<dbReference type="AlphaFoldDB" id="A0A3B0MTM2"/>
<dbReference type="Pfam" id="PF13499">
    <property type="entry name" value="EF-hand_7"/>
    <property type="match status" value="2"/>
</dbReference>
<evidence type="ECO:0000256" key="2">
    <source>
        <dbReference type="ARBA" id="ARBA00022837"/>
    </source>
</evidence>
<evidence type="ECO:0000256" key="3">
    <source>
        <dbReference type="SAM" id="MobiDB-lite"/>
    </source>
</evidence>